<gene>
    <name evidence="1" type="primary">44</name>
    <name evidence="1" type="ORF">HHTV2_44</name>
</gene>
<evidence type="ECO:0000313" key="1">
    <source>
        <dbReference type="EMBL" id="AGM11209.1"/>
    </source>
</evidence>
<name>R4T694_9CAUD</name>
<dbReference type="GeneID" id="16194290"/>
<evidence type="ECO:0000313" key="2">
    <source>
        <dbReference type="Proteomes" id="UP000203112"/>
    </source>
</evidence>
<dbReference type="Proteomes" id="UP000203112">
    <property type="component" value="Segment"/>
</dbReference>
<dbReference type="EMBL" id="KC292024">
    <property type="protein sequence ID" value="AGM11209.1"/>
    <property type="molecule type" value="Genomic_DNA"/>
</dbReference>
<sequence>MTVSDVEWDVASETRDLIDNNWGTLPESAGPTKPAHIELWSEDEDGNPRKGVDYTEEYILVSETSNREQTYIDGPRDAVDLSAVAFVEVATPQSRSRREELWSELLVIAEYARKKNEGTPGGWDTVDVSGATINDQIFNWWAFELSWDYSAEARTL</sequence>
<reference evidence="1 2" key="1">
    <citation type="submission" date="2012-12" db="EMBL/GenBank/DDBJ databases">
        <authorList>
            <person name="Sencilo A."/>
            <person name="Jacobs-Sera D."/>
            <person name="Russell D.A."/>
            <person name="Ko C."/>
            <person name="Atanasova N."/>
            <person name="Osterlund E."/>
            <person name="Oksanen H.M."/>
            <person name="Bamford D.H."/>
            <person name="Hatfull G.F."/>
            <person name="Roine E."/>
            <person name="Hendrix R.W."/>
        </authorList>
    </citation>
    <scope>NUCLEOTIDE SEQUENCE [LARGE SCALE GENOMIC DNA]</scope>
</reference>
<dbReference type="KEGG" id="vg:16194290"/>
<proteinExistence type="predicted"/>
<accession>R4T694</accession>
<organism evidence="1 2">
    <name type="scientific">Haloarcula hispanica tailed virus 2</name>
    <dbReference type="NCBI Taxonomy" id="1273751"/>
    <lineage>
        <taxon>Viruses</taxon>
        <taxon>Duplodnaviria</taxon>
        <taxon>Heunggongvirae</taxon>
        <taxon>Uroviricota</taxon>
        <taxon>Caudoviricetes</taxon>
        <taxon>Saparoviridae</taxon>
        <taxon>Halohivirus</taxon>
        <taxon>Halohivirus suolae</taxon>
        <taxon>Halohivirus HHTV2</taxon>
    </lineage>
</organism>
<protein>
    <submittedName>
        <fullName evidence="1">Uncharacterized protein</fullName>
    </submittedName>
</protein>
<dbReference type="OrthoDB" id="26135at10239"/>
<dbReference type="RefSeq" id="YP_008060353.1">
    <property type="nucleotide sequence ID" value="NC_021340.1"/>
</dbReference>
<keyword evidence="2" id="KW-1185">Reference proteome</keyword>